<evidence type="ECO:0000256" key="8">
    <source>
        <dbReference type="ARBA" id="ARBA00023136"/>
    </source>
</evidence>
<dbReference type="Proteomes" id="UP000007879">
    <property type="component" value="Unassembled WGS sequence"/>
</dbReference>
<reference evidence="12" key="2">
    <citation type="submission" date="2017-05" db="UniProtKB">
        <authorList>
            <consortium name="EnsemblMetazoa"/>
        </authorList>
    </citation>
    <scope>IDENTIFICATION</scope>
</reference>
<dbReference type="SUPFAM" id="SSF52540">
    <property type="entry name" value="P-loop containing nucleoside triphosphate hydrolases"/>
    <property type="match status" value="1"/>
</dbReference>
<dbReference type="Gene3D" id="1.20.1560.10">
    <property type="entry name" value="ABC transporter type 1, transmembrane domain"/>
    <property type="match status" value="2"/>
</dbReference>
<dbReference type="KEGG" id="aqu:109588944"/>
<evidence type="ECO:0000256" key="6">
    <source>
        <dbReference type="ARBA" id="ARBA00022840"/>
    </source>
</evidence>
<dbReference type="EnsemblMetazoa" id="XM_020005046.1">
    <property type="protein sequence ID" value="XP_019860605.1"/>
    <property type="gene ID" value="LOC109588944"/>
</dbReference>
<feature type="domain" description="ABC transmembrane type-1" evidence="11">
    <location>
        <begin position="138"/>
        <end position="429"/>
    </location>
</feature>
<dbReference type="GO" id="GO:0016887">
    <property type="term" value="F:ATP hydrolysis activity"/>
    <property type="evidence" value="ECO:0007669"/>
    <property type="project" value="InterPro"/>
</dbReference>
<keyword evidence="6" id="KW-0067">ATP-binding</keyword>
<keyword evidence="3" id="KW-0813">Transport</keyword>
<evidence type="ECO:0000256" key="4">
    <source>
        <dbReference type="ARBA" id="ARBA00022692"/>
    </source>
</evidence>
<dbReference type="Pfam" id="PF00005">
    <property type="entry name" value="ABC_tran"/>
    <property type="match status" value="1"/>
</dbReference>
<dbReference type="GO" id="GO:0016324">
    <property type="term" value="C:apical plasma membrane"/>
    <property type="evidence" value="ECO:0007669"/>
    <property type="project" value="TreeGrafter"/>
</dbReference>
<gene>
    <name evidence="12" type="primary">109588944</name>
</gene>
<dbReference type="InterPro" id="IPR011527">
    <property type="entry name" value="ABC1_TM_dom"/>
</dbReference>
<dbReference type="STRING" id="400682.A0A1X7TAQ3"/>
<feature type="transmembrane region" description="Helical" evidence="10">
    <location>
        <begin position="361"/>
        <end position="383"/>
    </location>
</feature>
<dbReference type="PROSITE" id="PS50929">
    <property type="entry name" value="ABC_TM1F"/>
    <property type="match status" value="1"/>
</dbReference>
<dbReference type="AlphaFoldDB" id="A0A1X7TAQ3"/>
<dbReference type="GO" id="GO:0140359">
    <property type="term" value="F:ABC-type transporter activity"/>
    <property type="evidence" value="ECO:0007669"/>
    <property type="project" value="InterPro"/>
</dbReference>
<sequence>STGESLGLGPASKQPLLHHTDDADSSSSKSSSPVKRRSTSFRGRSHSIVQTRRRKRHSVHGISHSSNVDGSDIFENIEKERRPSVGVITTRSKPVANSIIPIPFVFNSDEKEEEDGVIPEVSLLRIIKANSKEWWLIALGLLGSVILGFIYPVFALIFGEILDIFARPPSEILSGLHPWAGLFLGIGVVVGLGAFIRSLCLGIAGENLTARLRTWSFRTFLRQDMSWFDKEENSAGALTTKLSTDASLVQGATGSRLGTLVEISVAMLLSLIISFVYSWMLTLVLAGFIPVFMLAGFLQFRANAESIKSSTDSSTVAGKIVIESLVNIRTVTSLGIQSNFFQSYTNEIRGPYKRALIKSPVLGAAYGFSQGVLYLGYVVTFGFGAYQVTRQPGDIAHSTFSNIFVVFTAVIFGALGAGQASSFAPDYAKAKQSANRIFALLDREPAIDGYSEDGLKPSDLSTKVELKRVQFNYPSRPSVPILQGLSISVEPGQTLALVGPSGCGKSTVVSLVERFYDPLG</sequence>
<organism evidence="12">
    <name type="scientific">Amphimedon queenslandica</name>
    <name type="common">Sponge</name>
    <dbReference type="NCBI Taxonomy" id="400682"/>
    <lineage>
        <taxon>Eukaryota</taxon>
        <taxon>Metazoa</taxon>
        <taxon>Porifera</taxon>
        <taxon>Demospongiae</taxon>
        <taxon>Heteroscleromorpha</taxon>
        <taxon>Haplosclerida</taxon>
        <taxon>Niphatidae</taxon>
        <taxon>Amphimedon</taxon>
    </lineage>
</organism>
<dbReference type="PANTHER" id="PTHR24221">
    <property type="entry name" value="ATP-BINDING CASSETTE SUB-FAMILY B"/>
    <property type="match status" value="1"/>
</dbReference>
<proteinExistence type="inferred from homology"/>
<evidence type="ECO:0000313" key="12">
    <source>
        <dbReference type="EnsemblMetazoa" id="Aqu2.1.11517_001"/>
    </source>
</evidence>
<feature type="transmembrane region" description="Helical" evidence="10">
    <location>
        <begin position="403"/>
        <end position="424"/>
    </location>
</feature>
<dbReference type="Pfam" id="PF00664">
    <property type="entry name" value="ABC_membrane"/>
    <property type="match status" value="1"/>
</dbReference>
<comment type="similarity">
    <text evidence="2">Belongs to the ABC transporter superfamily. ABCB family. Multidrug resistance exporter (TC 3.A.1.201) subfamily.</text>
</comment>
<feature type="transmembrane region" description="Helical" evidence="10">
    <location>
        <begin position="134"/>
        <end position="159"/>
    </location>
</feature>
<dbReference type="FunFam" id="1.20.1560.10:FF:000009">
    <property type="entry name" value="ABC transporter B family member 1"/>
    <property type="match status" value="1"/>
</dbReference>
<evidence type="ECO:0000256" key="5">
    <source>
        <dbReference type="ARBA" id="ARBA00022741"/>
    </source>
</evidence>
<dbReference type="GO" id="GO:0005524">
    <property type="term" value="F:ATP binding"/>
    <property type="evidence" value="ECO:0007669"/>
    <property type="project" value="UniProtKB-KW"/>
</dbReference>
<dbReference type="PANTHER" id="PTHR24221:SF636">
    <property type="entry name" value="BILE SALT EXPORT PUMP"/>
    <property type="match status" value="1"/>
</dbReference>
<feature type="transmembrane region" description="Helical" evidence="10">
    <location>
        <begin position="283"/>
        <end position="300"/>
    </location>
</feature>
<accession>A0A1X7TAQ3</accession>
<dbReference type="OrthoDB" id="6500128at2759"/>
<keyword evidence="7 10" id="KW-1133">Transmembrane helix</keyword>
<dbReference type="InterPro" id="IPR003439">
    <property type="entry name" value="ABC_transporter-like_ATP-bd"/>
</dbReference>
<dbReference type="Gene3D" id="3.40.50.300">
    <property type="entry name" value="P-loop containing nucleotide triphosphate hydrolases"/>
    <property type="match status" value="1"/>
</dbReference>
<evidence type="ECO:0000256" key="10">
    <source>
        <dbReference type="SAM" id="Phobius"/>
    </source>
</evidence>
<dbReference type="InterPro" id="IPR027417">
    <property type="entry name" value="P-loop_NTPase"/>
</dbReference>
<feature type="region of interest" description="Disordered" evidence="9">
    <location>
        <begin position="1"/>
        <end position="67"/>
    </location>
</feature>
<keyword evidence="5" id="KW-0547">Nucleotide-binding</keyword>
<feature type="transmembrane region" description="Helical" evidence="10">
    <location>
        <begin position="179"/>
        <end position="204"/>
    </location>
</feature>
<comment type="subcellular location">
    <subcellularLocation>
        <location evidence="1">Membrane</location>
        <topology evidence="1">Multi-pass membrane protein</topology>
    </subcellularLocation>
</comment>
<evidence type="ECO:0000256" key="1">
    <source>
        <dbReference type="ARBA" id="ARBA00004141"/>
    </source>
</evidence>
<evidence type="ECO:0000256" key="3">
    <source>
        <dbReference type="ARBA" id="ARBA00022448"/>
    </source>
</evidence>
<feature type="transmembrane region" description="Helical" evidence="10">
    <location>
        <begin position="257"/>
        <end position="277"/>
    </location>
</feature>
<dbReference type="EnsemblMetazoa" id="Aqu2.1.11517_001">
    <property type="protein sequence ID" value="Aqu2.1.11517_001"/>
    <property type="gene ID" value="Aqu2.1.11517"/>
</dbReference>
<dbReference type="eggNOG" id="KOG0055">
    <property type="taxonomic scope" value="Eukaryota"/>
</dbReference>
<reference evidence="13" key="1">
    <citation type="journal article" date="2010" name="Nature">
        <title>The Amphimedon queenslandica genome and the evolution of animal complexity.</title>
        <authorList>
            <person name="Srivastava M."/>
            <person name="Simakov O."/>
            <person name="Chapman J."/>
            <person name="Fahey B."/>
            <person name="Gauthier M.E."/>
            <person name="Mitros T."/>
            <person name="Richards G.S."/>
            <person name="Conaco C."/>
            <person name="Dacre M."/>
            <person name="Hellsten U."/>
            <person name="Larroux C."/>
            <person name="Putnam N.H."/>
            <person name="Stanke M."/>
            <person name="Adamska M."/>
            <person name="Darling A."/>
            <person name="Degnan S.M."/>
            <person name="Oakley T.H."/>
            <person name="Plachetzki D.C."/>
            <person name="Zhai Y."/>
            <person name="Adamski M."/>
            <person name="Calcino A."/>
            <person name="Cummins S.F."/>
            <person name="Goodstein D.M."/>
            <person name="Harris C."/>
            <person name="Jackson D.J."/>
            <person name="Leys S.P."/>
            <person name="Shu S."/>
            <person name="Woodcroft B.J."/>
            <person name="Vervoort M."/>
            <person name="Kosik K.S."/>
            <person name="Manning G."/>
            <person name="Degnan B.M."/>
            <person name="Rokhsar D.S."/>
        </authorList>
    </citation>
    <scope>NUCLEOTIDE SEQUENCE [LARGE SCALE GENOMIC DNA]</scope>
</reference>
<evidence type="ECO:0000256" key="9">
    <source>
        <dbReference type="SAM" id="MobiDB-lite"/>
    </source>
</evidence>
<name>A0A1X7TAQ3_AMPQE</name>
<dbReference type="SUPFAM" id="SSF90123">
    <property type="entry name" value="ABC transporter transmembrane region"/>
    <property type="match status" value="1"/>
</dbReference>
<keyword evidence="8 10" id="KW-0472">Membrane</keyword>
<keyword evidence="4 10" id="KW-0812">Transmembrane</keyword>
<evidence type="ECO:0000256" key="7">
    <source>
        <dbReference type="ARBA" id="ARBA00022989"/>
    </source>
</evidence>
<evidence type="ECO:0000259" key="11">
    <source>
        <dbReference type="PROSITE" id="PS50929"/>
    </source>
</evidence>
<dbReference type="InParanoid" id="A0A1X7TAQ3"/>
<dbReference type="InterPro" id="IPR039421">
    <property type="entry name" value="Type_1_exporter"/>
</dbReference>
<evidence type="ECO:0000256" key="2">
    <source>
        <dbReference type="ARBA" id="ARBA00007577"/>
    </source>
</evidence>
<evidence type="ECO:0000313" key="13">
    <source>
        <dbReference type="Proteomes" id="UP000007879"/>
    </source>
</evidence>
<keyword evidence="13" id="KW-1185">Reference proteome</keyword>
<dbReference type="CDD" id="cd18578">
    <property type="entry name" value="ABC_6TM_Pgp_ABCB1_D2_like"/>
    <property type="match status" value="1"/>
</dbReference>
<protein>
    <recommendedName>
        <fullName evidence="11">ABC transmembrane type-1 domain-containing protein</fullName>
    </recommendedName>
</protein>
<dbReference type="InterPro" id="IPR036640">
    <property type="entry name" value="ABC1_TM_sf"/>
</dbReference>
<feature type="compositionally biased region" description="Basic residues" evidence="9">
    <location>
        <begin position="34"/>
        <end position="59"/>
    </location>
</feature>